<evidence type="ECO:0000313" key="3">
    <source>
        <dbReference type="Proteomes" id="UP000241769"/>
    </source>
</evidence>
<keyword evidence="3" id="KW-1185">Reference proteome</keyword>
<evidence type="ECO:0000313" key="2">
    <source>
        <dbReference type="EMBL" id="PRP73750.1"/>
    </source>
</evidence>
<protein>
    <submittedName>
        <fullName evidence="2">Uncharacterized protein</fullName>
    </submittedName>
</protein>
<accession>A0A2P6MPX0</accession>
<feature type="region of interest" description="Disordered" evidence="1">
    <location>
        <begin position="1"/>
        <end position="48"/>
    </location>
</feature>
<reference evidence="2 3" key="1">
    <citation type="journal article" date="2018" name="Genome Biol. Evol.">
        <title>Multiple Roots of Fruiting Body Formation in Amoebozoa.</title>
        <authorList>
            <person name="Hillmann F."/>
            <person name="Forbes G."/>
            <person name="Novohradska S."/>
            <person name="Ferling I."/>
            <person name="Riege K."/>
            <person name="Groth M."/>
            <person name="Westermann M."/>
            <person name="Marz M."/>
            <person name="Spaller T."/>
            <person name="Winckler T."/>
            <person name="Schaap P."/>
            <person name="Glockner G."/>
        </authorList>
    </citation>
    <scope>NUCLEOTIDE SEQUENCE [LARGE SCALE GENOMIC DNA]</scope>
    <source>
        <strain evidence="2 3">Jena</strain>
    </source>
</reference>
<organism evidence="2 3">
    <name type="scientific">Planoprotostelium fungivorum</name>
    <dbReference type="NCBI Taxonomy" id="1890364"/>
    <lineage>
        <taxon>Eukaryota</taxon>
        <taxon>Amoebozoa</taxon>
        <taxon>Evosea</taxon>
        <taxon>Variosea</taxon>
        <taxon>Cavosteliida</taxon>
        <taxon>Cavosteliaceae</taxon>
        <taxon>Planoprotostelium</taxon>
    </lineage>
</organism>
<evidence type="ECO:0000256" key="1">
    <source>
        <dbReference type="SAM" id="MobiDB-lite"/>
    </source>
</evidence>
<dbReference type="EMBL" id="MDYQ01000554">
    <property type="protein sequence ID" value="PRP73750.1"/>
    <property type="molecule type" value="Genomic_DNA"/>
</dbReference>
<proteinExistence type="predicted"/>
<dbReference type="AlphaFoldDB" id="A0A2P6MPX0"/>
<comment type="caution">
    <text evidence="2">The sequence shown here is derived from an EMBL/GenBank/DDBJ whole genome shotgun (WGS) entry which is preliminary data.</text>
</comment>
<name>A0A2P6MPX0_9EUKA</name>
<dbReference type="InParanoid" id="A0A2P6MPX0"/>
<gene>
    <name evidence="2" type="ORF">PROFUN_16618</name>
</gene>
<sequence>MAWLRAKQRDKTYNRFSPNSPNLSFYSSQQQGVNSPPTVDSGTPHHPGKNLNHIRRIAIPLSVPQFTYISFATFFSGLPTELQSSKLSVGQQWLRAWLQRHPFQEDKREDTLMCDTFSDIKLRGGNVEVTELWGIHKQCDITQSDNSSDLVAHIVAHWQDMPSKDGNEKKIKILKNQSLLK</sequence>
<feature type="compositionally biased region" description="Polar residues" evidence="1">
    <location>
        <begin position="14"/>
        <end position="41"/>
    </location>
</feature>
<dbReference type="Proteomes" id="UP000241769">
    <property type="component" value="Unassembled WGS sequence"/>
</dbReference>